<gene>
    <name evidence="1" type="ORF">S01H1_13445</name>
</gene>
<organism evidence="1">
    <name type="scientific">marine sediment metagenome</name>
    <dbReference type="NCBI Taxonomy" id="412755"/>
    <lineage>
        <taxon>unclassified sequences</taxon>
        <taxon>metagenomes</taxon>
        <taxon>ecological metagenomes</taxon>
    </lineage>
</organism>
<protein>
    <recommendedName>
        <fullName evidence="2">DUF3034 domain-containing protein</fullName>
    </recommendedName>
</protein>
<dbReference type="Pfam" id="PF11231">
    <property type="entry name" value="DUF3034"/>
    <property type="match status" value="1"/>
</dbReference>
<comment type="caution">
    <text evidence="1">The sequence shown here is derived from an EMBL/GenBank/DDBJ whole genome shotgun (WGS) entry which is preliminary data.</text>
</comment>
<reference evidence="1" key="1">
    <citation type="journal article" date="2014" name="Front. Microbiol.">
        <title>High frequency of phylogenetically diverse reductive dehalogenase-homologous genes in deep subseafloor sedimentary metagenomes.</title>
        <authorList>
            <person name="Kawai M."/>
            <person name="Futagami T."/>
            <person name="Toyoda A."/>
            <person name="Takaki Y."/>
            <person name="Nishi S."/>
            <person name="Hori S."/>
            <person name="Arai W."/>
            <person name="Tsubouchi T."/>
            <person name="Morono Y."/>
            <person name="Uchiyama I."/>
            <person name="Ito T."/>
            <person name="Fujiyama A."/>
            <person name="Inagaki F."/>
            <person name="Takami H."/>
        </authorList>
    </citation>
    <scope>NUCLEOTIDE SEQUENCE</scope>
    <source>
        <strain evidence="1">Expedition CK06-06</strain>
    </source>
</reference>
<dbReference type="AlphaFoldDB" id="X0SJ19"/>
<accession>X0SJ19</accession>
<evidence type="ECO:0008006" key="2">
    <source>
        <dbReference type="Google" id="ProtNLM"/>
    </source>
</evidence>
<dbReference type="PROSITE" id="PS51257">
    <property type="entry name" value="PROKAR_LIPOPROTEIN"/>
    <property type="match status" value="1"/>
</dbReference>
<name>X0SJ19_9ZZZZ</name>
<sequence>MAKITRLSIVLGLFIVSCSIVEAGEGDSSKSLPTTPLHSFEGGSGVFLTNLAYLAKPPKEGKIVGPPSISQSTIFLDGISRNAYAITENFFGNIELGYSYELFDVDDWIDDIYSVTGLMASDNVKVHNFNIRTKFIEEGGFGIDWMPTVTFGTHFKWNEDISDINKQLNGLCDTVGADHSFGTEFTLMASKTIEDMLSRPFIISAGLRNGDSIHTGLLGFAGERRTTFEGSIVVFLTDRLIIATEYRQSPDFVDDYNLGGKTLVKGESDWFDLALAYVIDENLTIGIGYSSTDFGNNILEQDNSVWAFQVKYTF</sequence>
<proteinExistence type="predicted"/>
<dbReference type="EMBL" id="BARS01006937">
    <property type="protein sequence ID" value="GAF75902.1"/>
    <property type="molecule type" value="Genomic_DNA"/>
</dbReference>
<evidence type="ECO:0000313" key="1">
    <source>
        <dbReference type="EMBL" id="GAF75902.1"/>
    </source>
</evidence>
<dbReference type="InterPro" id="IPR021393">
    <property type="entry name" value="DUF3034"/>
</dbReference>